<accession>G8TT25</accession>
<dbReference type="InterPro" id="IPR036584">
    <property type="entry name" value="FliS_sf"/>
</dbReference>
<evidence type="ECO:0000256" key="3">
    <source>
        <dbReference type="ARBA" id="ARBA00022490"/>
    </source>
</evidence>
<dbReference type="PANTHER" id="PTHR34773">
    <property type="entry name" value="FLAGELLAR SECRETION CHAPERONE FLIS"/>
    <property type="match status" value="1"/>
</dbReference>
<evidence type="ECO:0000313" key="6">
    <source>
        <dbReference type="EMBL" id="AEW06725.1"/>
    </source>
</evidence>
<dbReference type="KEGG" id="sap:Sulac_3279"/>
<dbReference type="GO" id="GO:0005829">
    <property type="term" value="C:cytosol"/>
    <property type="evidence" value="ECO:0007669"/>
    <property type="project" value="UniProtKB-SubCell"/>
</dbReference>
<evidence type="ECO:0000256" key="2">
    <source>
        <dbReference type="ARBA" id="ARBA00008787"/>
    </source>
</evidence>
<evidence type="ECO:0000256" key="5">
    <source>
        <dbReference type="ARBA" id="ARBA00023186"/>
    </source>
</evidence>
<dbReference type="AlphaFoldDB" id="G8TT25"/>
<dbReference type="GO" id="GO:0071973">
    <property type="term" value="P:bacterial-type flagellum-dependent cell motility"/>
    <property type="evidence" value="ECO:0007669"/>
    <property type="project" value="TreeGrafter"/>
</dbReference>
<evidence type="ECO:0000313" key="7">
    <source>
        <dbReference type="Proteomes" id="UP000005439"/>
    </source>
</evidence>
<keyword evidence="7" id="KW-1185">Reference proteome</keyword>
<reference evidence="6 7" key="2">
    <citation type="journal article" date="2012" name="Stand. Genomic Sci.">
        <title>Complete genome sequence of the moderately thermophilic mineral-sulfide-oxidizing firmicute Sulfobacillus acidophilus type strain (NAL(T)).</title>
        <authorList>
            <person name="Anderson I."/>
            <person name="Chertkov O."/>
            <person name="Chen A."/>
            <person name="Saunders E."/>
            <person name="Lapidus A."/>
            <person name="Nolan M."/>
            <person name="Lucas S."/>
            <person name="Hammon N."/>
            <person name="Deshpande S."/>
            <person name="Cheng J.F."/>
            <person name="Han C."/>
            <person name="Tapia R."/>
            <person name="Goodwin L.A."/>
            <person name="Pitluck S."/>
            <person name="Liolios K."/>
            <person name="Pagani I."/>
            <person name="Ivanova N."/>
            <person name="Mikhailova N."/>
            <person name="Pati A."/>
            <person name="Palaniappan K."/>
            <person name="Land M."/>
            <person name="Pan C."/>
            <person name="Rohde M."/>
            <person name="Pukall R."/>
            <person name="Goker M."/>
            <person name="Detter J.C."/>
            <person name="Woyke T."/>
            <person name="Bristow J."/>
            <person name="Eisen J.A."/>
            <person name="Markowitz V."/>
            <person name="Hugenholtz P."/>
            <person name="Kyrpides N.C."/>
            <person name="Klenk H.P."/>
            <person name="Mavromatis K."/>
        </authorList>
    </citation>
    <scope>NUCLEOTIDE SEQUENCE [LARGE SCALE GENOMIC DNA]</scope>
    <source>
        <strain evidence="7">ATCC 700253 / DSM 10332 / NAL</strain>
    </source>
</reference>
<comment type="subcellular location">
    <subcellularLocation>
        <location evidence="1">Cytoplasm</location>
        <location evidence="1">Cytosol</location>
    </subcellularLocation>
</comment>
<sequence>MNNPEALLRYQMAKIHTASTEELGLMLYEAALKGLRECQNAIRAQKWDLTVRHGRLAQDIFAGLAETVNPEHPHADTMTNLYLYCWRTVAFVQTSHRAEDLDPVIEVVGHLIDGLKHFIQGRQGNPTRLEETSEQKMTVNFSG</sequence>
<keyword evidence="6" id="KW-0969">Cilium</keyword>
<keyword evidence="4" id="KW-1005">Bacterial flagellum biogenesis</keyword>
<keyword evidence="6" id="KW-0966">Cell projection</keyword>
<dbReference type="Pfam" id="PF02561">
    <property type="entry name" value="FliS"/>
    <property type="match status" value="1"/>
</dbReference>
<dbReference type="EMBL" id="CP003179">
    <property type="protein sequence ID" value="AEW06725.1"/>
    <property type="molecule type" value="Genomic_DNA"/>
</dbReference>
<dbReference type="SUPFAM" id="SSF101116">
    <property type="entry name" value="Flagellar export chaperone FliS"/>
    <property type="match status" value="1"/>
</dbReference>
<reference evidence="7" key="1">
    <citation type="submission" date="2011-12" db="EMBL/GenBank/DDBJ databases">
        <title>The complete genome of chromosome of Sulfobacillus acidophilus DSM 10332.</title>
        <authorList>
            <person name="Lucas S."/>
            <person name="Han J."/>
            <person name="Lapidus A."/>
            <person name="Bruce D."/>
            <person name="Goodwin L."/>
            <person name="Pitluck S."/>
            <person name="Peters L."/>
            <person name="Kyrpides N."/>
            <person name="Mavromatis K."/>
            <person name="Ivanova N."/>
            <person name="Mikhailova N."/>
            <person name="Chertkov O."/>
            <person name="Saunders E."/>
            <person name="Detter J.C."/>
            <person name="Tapia R."/>
            <person name="Han C."/>
            <person name="Land M."/>
            <person name="Hauser L."/>
            <person name="Markowitz V."/>
            <person name="Cheng J.-F."/>
            <person name="Hugenholtz P."/>
            <person name="Woyke T."/>
            <person name="Wu D."/>
            <person name="Pukall R."/>
            <person name="Gehrich-Schroeter G."/>
            <person name="Schneider S."/>
            <person name="Klenk H.-P."/>
            <person name="Eisen J.A."/>
        </authorList>
    </citation>
    <scope>NUCLEOTIDE SEQUENCE [LARGE SCALE GENOMIC DNA]</scope>
    <source>
        <strain evidence="7">ATCC 700253 / DSM 10332 / NAL</strain>
    </source>
</reference>
<dbReference type="PANTHER" id="PTHR34773:SF1">
    <property type="entry name" value="FLAGELLAR SECRETION CHAPERONE FLIS"/>
    <property type="match status" value="1"/>
</dbReference>
<dbReference type="PATRIC" id="fig|679936.5.peg.3390"/>
<protein>
    <submittedName>
        <fullName evidence="6">Flagellar protein FliS</fullName>
    </submittedName>
</protein>
<dbReference type="Gene3D" id="1.20.120.340">
    <property type="entry name" value="Flagellar protein FliS"/>
    <property type="match status" value="1"/>
</dbReference>
<dbReference type="GO" id="GO:0044780">
    <property type="term" value="P:bacterial-type flagellum assembly"/>
    <property type="evidence" value="ECO:0007669"/>
    <property type="project" value="InterPro"/>
</dbReference>
<evidence type="ECO:0000256" key="1">
    <source>
        <dbReference type="ARBA" id="ARBA00004514"/>
    </source>
</evidence>
<dbReference type="HOGENOM" id="CLU_1805168_0_0_9"/>
<keyword evidence="5" id="KW-0143">Chaperone</keyword>
<comment type="similarity">
    <text evidence="2">Belongs to the FliS family.</text>
</comment>
<keyword evidence="6" id="KW-0282">Flagellum</keyword>
<dbReference type="STRING" id="679936.Sulac_3279"/>
<dbReference type="InterPro" id="IPR003713">
    <property type="entry name" value="FliS"/>
</dbReference>
<name>G8TT25_SULAD</name>
<dbReference type="Proteomes" id="UP000005439">
    <property type="component" value="Chromosome"/>
</dbReference>
<keyword evidence="3" id="KW-0963">Cytoplasm</keyword>
<organism evidence="6 7">
    <name type="scientific">Sulfobacillus acidophilus (strain ATCC 700253 / DSM 10332 / NAL)</name>
    <dbReference type="NCBI Taxonomy" id="679936"/>
    <lineage>
        <taxon>Bacteria</taxon>
        <taxon>Bacillati</taxon>
        <taxon>Bacillota</taxon>
        <taxon>Clostridia</taxon>
        <taxon>Eubacteriales</taxon>
        <taxon>Clostridiales Family XVII. Incertae Sedis</taxon>
        <taxon>Sulfobacillus</taxon>
    </lineage>
</organism>
<gene>
    <name evidence="6" type="ordered locus">Sulac_3279</name>
</gene>
<proteinExistence type="inferred from homology"/>
<evidence type="ECO:0000256" key="4">
    <source>
        <dbReference type="ARBA" id="ARBA00022795"/>
    </source>
</evidence>